<comment type="cofactor">
    <cofactor evidence="1">
        <name>a divalent metal cation</name>
        <dbReference type="ChEBI" id="CHEBI:60240"/>
    </cofactor>
</comment>
<dbReference type="GO" id="GO:0046872">
    <property type="term" value="F:metal ion binding"/>
    <property type="evidence" value="ECO:0007669"/>
    <property type="project" value="UniProtKB-KW"/>
</dbReference>
<evidence type="ECO:0000259" key="3">
    <source>
        <dbReference type="Pfam" id="PF13359"/>
    </source>
</evidence>
<evidence type="ECO:0000256" key="2">
    <source>
        <dbReference type="ARBA" id="ARBA00022723"/>
    </source>
</evidence>
<keyword evidence="5" id="KW-1185">Reference proteome</keyword>
<organism evidence="4 5">
    <name type="scientific">Parnassius apollo</name>
    <name type="common">Apollo butterfly</name>
    <name type="synonym">Papilio apollo</name>
    <dbReference type="NCBI Taxonomy" id="110799"/>
    <lineage>
        <taxon>Eukaryota</taxon>
        <taxon>Metazoa</taxon>
        <taxon>Ecdysozoa</taxon>
        <taxon>Arthropoda</taxon>
        <taxon>Hexapoda</taxon>
        <taxon>Insecta</taxon>
        <taxon>Pterygota</taxon>
        <taxon>Neoptera</taxon>
        <taxon>Endopterygota</taxon>
        <taxon>Lepidoptera</taxon>
        <taxon>Glossata</taxon>
        <taxon>Ditrysia</taxon>
        <taxon>Papilionoidea</taxon>
        <taxon>Papilionidae</taxon>
        <taxon>Parnassiinae</taxon>
        <taxon>Parnassini</taxon>
        <taxon>Parnassius</taxon>
        <taxon>Parnassius</taxon>
    </lineage>
</organism>
<feature type="domain" description="DDE Tnp4" evidence="3">
    <location>
        <begin position="31"/>
        <end position="185"/>
    </location>
</feature>
<keyword evidence="2" id="KW-0479">Metal-binding</keyword>
<dbReference type="AlphaFoldDB" id="A0A8S3XT52"/>
<evidence type="ECO:0000313" key="4">
    <source>
        <dbReference type="EMBL" id="CAG5041675.1"/>
    </source>
</evidence>
<name>A0A8S3XT52_PARAO</name>
<gene>
    <name evidence="4" type="ORF">PAPOLLO_LOCUS22218</name>
</gene>
<dbReference type="OrthoDB" id="7782839at2759"/>
<dbReference type="PANTHER" id="PTHR23080">
    <property type="entry name" value="THAP DOMAIN PROTEIN"/>
    <property type="match status" value="1"/>
</dbReference>
<dbReference type="Proteomes" id="UP000691718">
    <property type="component" value="Unassembled WGS sequence"/>
</dbReference>
<sequence>MYLDVQDRNFQKKKLYNVITNKDYSNVQSIIDCFEIEIEKPNKPVEQSATWLQYKNCNTIKYLISANPDGFITFISKGYTGRITDVKLVEKSGFLDIVKPNSVVLADRGFKHLESSRRPPSVSANKKMTKMEAIESKVIASLRIHIERVIQRVRLYKFLKPHSTINNKLVNCVDDAVVVNCGLINLQSPIKKNF</sequence>
<proteinExistence type="predicted"/>
<protein>
    <submittedName>
        <fullName evidence="4">(apollo) hypothetical protein</fullName>
    </submittedName>
</protein>
<reference evidence="4" key="1">
    <citation type="submission" date="2021-04" db="EMBL/GenBank/DDBJ databases">
        <authorList>
            <person name="Tunstrom K."/>
        </authorList>
    </citation>
    <scope>NUCLEOTIDE SEQUENCE</scope>
</reference>
<dbReference type="PANTHER" id="PTHR23080:SF144">
    <property type="entry name" value="SPINDLE AND KINETOCHORE ASSOCIATED COMPLEX SUBUNIT 3"/>
    <property type="match status" value="1"/>
</dbReference>
<accession>A0A8S3XT52</accession>
<dbReference type="EMBL" id="CAJQZP010001367">
    <property type="protein sequence ID" value="CAG5041675.1"/>
    <property type="molecule type" value="Genomic_DNA"/>
</dbReference>
<dbReference type="InterPro" id="IPR027806">
    <property type="entry name" value="HARBI1_dom"/>
</dbReference>
<evidence type="ECO:0000256" key="1">
    <source>
        <dbReference type="ARBA" id="ARBA00001968"/>
    </source>
</evidence>
<dbReference type="Pfam" id="PF13359">
    <property type="entry name" value="DDE_Tnp_4"/>
    <property type="match status" value="1"/>
</dbReference>
<comment type="caution">
    <text evidence="4">The sequence shown here is derived from an EMBL/GenBank/DDBJ whole genome shotgun (WGS) entry which is preliminary data.</text>
</comment>
<evidence type="ECO:0000313" key="5">
    <source>
        <dbReference type="Proteomes" id="UP000691718"/>
    </source>
</evidence>